<dbReference type="Proteomes" id="UP000006976">
    <property type="component" value="Unassembled WGS sequence"/>
</dbReference>
<evidence type="ECO:0000256" key="5">
    <source>
        <dbReference type="ARBA" id="ARBA00022989"/>
    </source>
</evidence>
<dbReference type="InterPro" id="IPR027417">
    <property type="entry name" value="P-loop_NTPase"/>
</dbReference>
<keyword evidence="4" id="KW-0812">Transmembrane</keyword>
<sequence>MARHFVVILLIGFLLLLVDSCLAVIFALVPTTIHDPQNWLTHLTELIQDPINLVQIAWQQMPFKAAQGFVLLLGIYIFFKARSEGGDEYKISKNKSHGSANWATSKQIFNVRYFSKKMKKNIFMDDLSRSFELKEQVDKHKELVQQGEVAPDTNIVKKIKEKALEFQKTEKFLVKRIQEEALEFPEEERKDFLNRQFKNLPKRYLYYQKNGETNRIPLRDVEEETLEAYIPLSPDYVREYSNMIFEEFTNRMGNVIAHFEDSPVIQHRNSKLGNSNVFVIGGSGSYKTQSIVYTNVIHETQASIFVSDVKGEVFENTSVIKEKQGYEVKVINFIDMFLSNCYNPLDYVRKETDATVVANKIVESRTGENNNDKGSIWHLSQVALLRALILYVVNDLHPLKRNMGGIIDVLRNFDPKIAEGEDEAELDRLFLSLPYDHPARVSYEMGYKKSEDKVRSGIIMTLLATLADFTSETVLRFTRRSDFFLGDLGRKKMILYLILDPLDKTWSGLINLFISQLHSELFRVGDENGSKLYVPLKEVLDEAANLGKLPNFVNYLSLCRGYGISAIPIVQNLSQFEELYGKNGLYSILGVCSTKVILKAAEYETAEYISKTLGEATVENESRSTNTGSHGTTSSVSIQNVKRRLIDPNEIKELKENQVLVSTDNTSPFKGTKTFQFELYKDKKGEIIKGERYFRKRELFPIKPDFEAMATLEARIREFEELQAKKETDLQYEDEQVLEESKQQEIETEEKVTKEQQQLAVVEKARALIPKMAKEFEKAEKKKSSDIEVSEENEKEMLQLPPEKKKQAEIKEIQASLGNKLDDILKKAAVGEAAATSNIETVKKDSEAEEYGDEELEDITEFEKEMNALTFED</sequence>
<comment type="similarity">
    <text evidence="2">Belongs to the VirD4/TraG family.</text>
</comment>
<proteinExistence type="inferred from homology"/>
<feature type="region of interest" description="Disordered" evidence="7">
    <location>
        <begin position="617"/>
        <end position="636"/>
    </location>
</feature>
<keyword evidence="5" id="KW-1133">Transmembrane helix</keyword>
<organism evidence="8 9">
    <name type="scientific">Bacillus mycoides</name>
    <dbReference type="NCBI Taxonomy" id="1405"/>
    <lineage>
        <taxon>Bacteria</taxon>
        <taxon>Bacillati</taxon>
        <taxon>Bacillota</taxon>
        <taxon>Bacilli</taxon>
        <taxon>Bacillales</taxon>
        <taxon>Bacillaceae</taxon>
        <taxon>Bacillus</taxon>
        <taxon>Bacillus cereus group</taxon>
    </lineage>
</organism>
<dbReference type="EMBL" id="AHEV01000057">
    <property type="protein sequence ID" value="EJR28904.1"/>
    <property type="molecule type" value="Genomic_DNA"/>
</dbReference>
<feature type="compositionally biased region" description="Low complexity" evidence="7">
    <location>
        <begin position="623"/>
        <end position="636"/>
    </location>
</feature>
<accession>A0ABC9QUF7</accession>
<feature type="region of interest" description="Disordered" evidence="7">
    <location>
        <begin position="780"/>
        <end position="807"/>
    </location>
</feature>
<keyword evidence="6" id="KW-0472">Membrane</keyword>
<feature type="region of interest" description="Disordered" evidence="7">
    <location>
        <begin position="832"/>
        <end position="858"/>
    </location>
</feature>
<gene>
    <name evidence="8" type="ORF">III_06010</name>
</gene>
<dbReference type="RefSeq" id="WP_002170066.1">
    <property type="nucleotide sequence ID" value="NZ_JH792254.1"/>
</dbReference>
<name>A0ABC9QUF7_BACMY</name>
<evidence type="ECO:0000313" key="8">
    <source>
        <dbReference type="EMBL" id="EJR28904.1"/>
    </source>
</evidence>
<dbReference type="Gene3D" id="3.40.50.300">
    <property type="entry name" value="P-loop containing nucleotide triphosphate hydrolases"/>
    <property type="match status" value="1"/>
</dbReference>
<evidence type="ECO:0000256" key="2">
    <source>
        <dbReference type="ARBA" id="ARBA00008806"/>
    </source>
</evidence>
<dbReference type="NCBIfam" id="NF045973">
    <property type="entry name" value="conju_CD1115"/>
    <property type="match status" value="1"/>
</dbReference>
<reference evidence="8 9" key="1">
    <citation type="submission" date="2012-04" db="EMBL/GenBank/DDBJ databases">
        <title>The Genome Sequence of Bacillus cereus VD078.</title>
        <authorList>
            <consortium name="The Broad Institute Genome Sequencing Platform"/>
            <consortium name="The Broad Institute Genome Sequencing Center for Infectious Disease"/>
            <person name="Feldgarden M."/>
            <person name="Van der Auwera G.A."/>
            <person name="Mahillon J."/>
            <person name="Duprez V."/>
            <person name="Timmery S."/>
            <person name="Mattelet C."/>
            <person name="Dierick K."/>
            <person name="Sun M."/>
            <person name="Yu Z."/>
            <person name="Zhu L."/>
            <person name="Hu X."/>
            <person name="Shank E.B."/>
            <person name="Swiecicka I."/>
            <person name="Hansen B.M."/>
            <person name="Andrup L."/>
            <person name="Young S.K."/>
            <person name="Zeng Q."/>
            <person name="Gargeya S."/>
            <person name="Fitzgerald M."/>
            <person name="Haas B."/>
            <person name="Abouelleil A."/>
            <person name="Alvarado L."/>
            <person name="Arachchi H.M."/>
            <person name="Berlin A."/>
            <person name="Chapman S.B."/>
            <person name="Goldberg J."/>
            <person name="Griggs A."/>
            <person name="Gujja S."/>
            <person name="Hansen M."/>
            <person name="Howarth C."/>
            <person name="Imamovic A."/>
            <person name="Larimer J."/>
            <person name="McCowen C."/>
            <person name="Montmayeur A."/>
            <person name="Murphy C."/>
            <person name="Neiman D."/>
            <person name="Pearson M."/>
            <person name="Priest M."/>
            <person name="Roberts A."/>
            <person name="Saif S."/>
            <person name="Shea T."/>
            <person name="Sisk P."/>
            <person name="Sykes S."/>
            <person name="Wortman J."/>
            <person name="Nusbaum C."/>
            <person name="Birren B."/>
        </authorList>
    </citation>
    <scope>NUCLEOTIDE SEQUENCE [LARGE SCALE GENOMIC DNA]</scope>
    <source>
        <strain evidence="8 9">VD078</strain>
    </source>
</reference>
<dbReference type="SUPFAM" id="SSF52540">
    <property type="entry name" value="P-loop containing nucleoside triphosphate hydrolases"/>
    <property type="match status" value="1"/>
</dbReference>
<dbReference type="CDD" id="cd01127">
    <property type="entry name" value="TrwB_TraG_TraD_VirD4"/>
    <property type="match status" value="1"/>
</dbReference>
<comment type="caution">
    <text evidence="8">The sequence shown here is derived from an EMBL/GenBank/DDBJ whole genome shotgun (WGS) entry which is preliminary data.</text>
</comment>
<dbReference type="Pfam" id="PF02534">
    <property type="entry name" value="T4SS-DNA_transf"/>
    <property type="match status" value="1"/>
</dbReference>
<feature type="compositionally biased region" description="Acidic residues" evidence="7">
    <location>
        <begin position="847"/>
        <end position="858"/>
    </location>
</feature>
<dbReference type="InterPro" id="IPR051539">
    <property type="entry name" value="T4SS-coupling_protein"/>
</dbReference>
<dbReference type="InterPro" id="IPR003688">
    <property type="entry name" value="TraG/VirD4"/>
</dbReference>
<evidence type="ECO:0000313" key="9">
    <source>
        <dbReference type="Proteomes" id="UP000006976"/>
    </source>
</evidence>
<dbReference type="PANTHER" id="PTHR37937">
    <property type="entry name" value="CONJUGATIVE TRANSFER: DNA TRANSPORT"/>
    <property type="match status" value="1"/>
</dbReference>
<dbReference type="PANTHER" id="PTHR37937:SF1">
    <property type="entry name" value="CONJUGATIVE TRANSFER: DNA TRANSPORT"/>
    <property type="match status" value="1"/>
</dbReference>
<keyword evidence="3" id="KW-1003">Cell membrane</keyword>
<dbReference type="AlphaFoldDB" id="A0ABC9QUF7"/>
<evidence type="ECO:0000256" key="7">
    <source>
        <dbReference type="SAM" id="MobiDB-lite"/>
    </source>
</evidence>
<evidence type="ECO:0000256" key="1">
    <source>
        <dbReference type="ARBA" id="ARBA00004651"/>
    </source>
</evidence>
<evidence type="ECO:0000256" key="3">
    <source>
        <dbReference type="ARBA" id="ARBA00022475"/>
    </source>
</evidence>
<comment type="subcellular location">
    <subcellularLocation>
        <location evidence="1">Cell membrane</location>
        <topology evidence="1">Multi-pass membrane protein</topology>
    </subcellularLocation>
</comment>
<protein>
    <submittedName>
        <fullName evidence="8">Uncharacterized protein</fullName>
    </submittedName>
</protein>
<evidence type="ECO:0000256" key="4">
    <source>
        <dbReference type="ARBA" id="ARBA00022692"/>
    </source>
</evidence>
<evidence type="ECO:0000256" key="6">
    <source>
        <dbReference type="ARBA" id="ARBA00023136"/>
    </source>
</evidence>
<dbReference type="GO" id="GO:0005886">
    <property type="term" value="C:plasma membrane"/>
    <property type="evidence" value="ECO:0007669"/>
    <property type="project" value="UniProtKB-SubCell"/>
</dbReference>